<dbReference type="EMBL" id="MT142877">
    <property type="protein sequence ID" value="QJA89908.1"/>
    <property type="molecule type" value="Genomic_DNA"/>
</dbReference>
<gene>
    <name evidence="1" type="ORF">MM415B02480_0005</name>
</gene>
<protein>
    <submittedName>
        <fullName evidence="1">Putative structural protein</fullName>
    </submittedName>
</protein>
<dbReference type="AlphaFoldDB" id="A0A6M3L9X5"/>
<reference evidence="1" key="1">
    <citation type="submission" date="2020-03" db="EMBL/GenBank/DDBJ databases">
        <title>The deep terrestrial virosphere.</title>
        <authorList>
            <person name="Holmfeldt K."/>
            <person name="Nilsson E."/>
            <person name="Simone D."/>
            <person name="Lopez-Fernandez M."/>
            <person name="Wu X."/>
            <person name="de Brujin I."/>
            <person name="Lundin D."/>
            <person name="Andersson A."/>
            <person name="Bertilsson S."/>
            <person name="Dopson M."/>
        </authorList>
    </citation>
    <scope>NUCLEOTIDE SEQUENCE</scope>
    <source>
        <strain evidence="1">MM415B02480</strain>
    </source>
</reference>
<name>A0A6M3L9X5_9ZZZZ</name>
<proteinExistence type="predicted"/>
<sequence>MALKADRIHVDSMIDFFMNETAERGGIVSMSTVGSGAAMDQSQQLCTYKAAPSGAMPLGVLMCDMVNLDLTRQHENFHKEEVQKGGKVTIWNKCTVVTNRVYPGHTPAVGIPAYLAHSGYIGTSKVQTDSKYSADYVSPIVGKWLSAKDEDGYAKVSVNL</sequence>
<accession>A0A6M3L9X5</accession>
<organism evidence="1">
    <name type="scientific">viral metagenome</name>
    <dbReference type="NCBI Taxonomy" id="1070528"/>
    <lineage>
        <taxon>unclassified sequences</taxon>
        <taxon>metagenomes</taxon>
        <taxon>organismal metagenomes</taxon>
    </lineage>
</organism>
<evidence type="ECO:0000313" key="1">
    <source>
        <dbReference type="EMBL" id="QJA89908.1"/>
    </source>
</evidence>